<dbReference type="CDD" id="cd03062">
    <property type="entry name" value="TRX_Fd_Sucrase"/>
    <property type="match status" value="1"/>
</dbReference>
<evidence type="ECO:0008006" key="3">
    <source>
        <dbReference type="Google" id="ProtNLM"/>
    </source>
</evidence>
<organism evidence="1 2">
    <name type="scientific">Marinobacter iranensis</name>
    <dbReference type="NCBI Taxonomy" id="2962607"/>
    <lineage>
        <taxon>Bacteria</taxon>
        <taxon>Pseudomonadati</taxon>
        <taxon>Pseudomonadota</taxon>
        <taxon>Gammaproteobacteria</taxon>
        <taxon>Pseudomonadales</taxon>
        <taxon>Marinobacteraceae</taxon>
        <taxon>Marinobacter</taxon>
    </lineage>
</organism>
<sequence length="308" mass="33776">MSTAAHRFCTVESVQAGDPLAGTATHAARNLLISWPRPKWSRSLRIARDMDDDLAERINRLAANGRRVNLIDQRSRPAFSHRIYLLPEGRCFDLARSDLHAFLAALESGSDLAGWRGVAITQSLVLCCTHGRKDKCCAKFGYAAYQELAGTVEDRKLPFEVWESSHLGGCRLAASVMVFPAMRKYGRVASEQVLPLLQHEADGIPYLPCYRGQSLLTPAQQCAEISALEWLEAHEISASLAVMPEAACSDDKDGKEVTVQVNWTSEDASGALVARCGTTEVMRVDTCADLDEGPTASTCWIVKDIRPL</sequence>
<evidence type="ECO:0000313" key="1">
    <source>
        <dbReference type="EMBL" id="MDF0751522.1"/>
    </source>
</evidence>
<comment type="caution">
    <text evidence="1">The sequence shown here is derived from an EMBL/GenBank/DDBJ whole genome shotgun (WGS) entry which is preliminary data.</text>
</comment>
<protein>
    <recommendedName>
        <fullName evidence="3">Sucrase ferredoxin</fullName>
    </recommendedName>
</protein>
<accession>A0ABT5YCV2</accession>
<proteinExistence type="predicted"/>
<dbReference type="SUPFAM" id="SSF52833">
    <property type="entry name" value="Thioredoxin-like"/>
    <property type="match status" value="1"/>
</dbReference>
<dbReference type="InterPro" id="IPR036249">
    <property type="entry name" value="Thioredoxin-like_sf"/>
</dbReference>
<dbReference type="Gene3D" id="3.40.30.10">
    <property type="entry name" value="Glutaredoxin"/>
    <property type="match status" value="1"/>
</dbReference>
<dbReference type="Pfam" id="PF06999">
    <property type="entry name" value="Suc_Fer-like"/>
    <property type="match status" value="1"/>
</dbReference>
<keyword evidence="2" id="KW-1185">Reference proteome</keyword>
<evidence type="ECO:0000313" key="2">
    <source>
        <dbReference type="Proteomes" id="UP001143391"/>
    </source>
</evidence>
<dbReference type="EMBL" id="JANCMW010000010">
    <property type="protein sequence ID" value="MDF0751522.1"/>
    <property type="molecule type" value="Genomic_DNA"/>
</dbReference>
<dbReference type="PANTHER" id="PTHR31902">
    <property type="entry name" value="ACTIN PATCHES DISTAL PROTEIN 1"/>
    <property type="match status" value="1"/>
</dbReference>
<dbReference type="RefSeq" id="WP_275707884.1">
    <property type="nucleotide sequence ID" value="NZ_JANCMW010000010.1"/>
</dbReference>
<gene>
    <name evidence="1" type="ORF">NLU14_14945</name>
</gene>
<reference evidence="1" key="1">
    <citation type="submission" date="2022-07" db="EMBL/GenBank/DDBJ databases">
        <title>Marinobacter iranensis a new bacterium isolate from a hipersaline lake in Iran.</title>
        <authorList>
            <person name="Mohammad A.M.A."/>
            <person name="Cristina S.-P."/>
            <person name="Antonio V."/>
        </authorList>
    </citation>
    <scope>NUCLEOTIDE SEQUENCE</scope>
    <source>
        <strain evidence="1">71-i</strain>
    </source>
</reference>
<dbReference type="Proteomes" id="UP001143391">
    <property type="component" value="Unassembled WGS sequence"/>
</dbReference>
<dbReference type="PANTHER" id="PTHR31902:SF22">
    <property type="entry name" value="SLL1203 PROTEIN"/>
    <property type="match status" value="1"/>
</dbReference>
<dbReference type="InterPro" id="IPR009737">
    <property type="entry name" value="Aim32/Apd1-like"/>
</dbReference>
<name>A0ABT5YCV2_9GAMM</name>